<dbReference type="RefSeq" id="WP_118018896.1">
    <property type="nucleotide sequence ID" value="NZ_CAUHGS010000014.1"/>
</dbReference>
<name>A0A412Z495_9FIRM</name>
<dbReference type="Proteomes" id="UP000284543">
    <property type="component" value="Unassembled WGS sequence"/>
</dbReference>
<organism evidence="1 4">
    <name type="scientific">Enterocloster bolteae</name>
    <dbReference type="NCBI Taxonomy" id="208479"/>
    <lineage>
        <taxon>Bacteria</taxon>
        <taxon>Bacillati</taxon>
        <taxon>Bacillota</taxon>
        <taxon>Clostridia</taxon>
        <taxon>Lachnospirales</taxon>
        <taxon>Lachnospiraceae</taxon>
        <taxon>Enterocloster</taxon>
    </lineage>
</organism>
<evidence type="ECO:0000313" key="1">
    <source>
        <dbReference type="EMBL" id="RGV74776.1"/>
    </source>
</evidence>
<dbReference type="EMBL" id="QRZM01000006">
    <property type="protein sequence ID" value="RGV74776.1"/>
    <property type="molecule type" value="Genomic_DNA"/>
</dbReference>
<dbReference type="AlphaFoldDB" id="A0A412Z495"/>
<dbReference type="InterPro" id="IPR011042">
    <property type="entry name" value="6-blade_b-propeller_TolB-like"/>
</dbReference>
<evidence type="ECO:0000313" key="2">
    <source>
        <dbReference type="EMBL" id="RHC45050.1"/>
    </source>
</evidence>
<evidence type="ECO:0000313" key="3">
    <source>
        <dbReference type="Proteomes" id="UP000283975"/>
    </source>
</evidence>
<sequence>MKTIWKRRGMTGCGTKALGFVLSLVCSGCILGVSLSGAAPFFDNTGDGFSPRVMVQGREGCFLAADGFNKVIWQVTEEGRSIYAGQKGAAGKYGEPRGGYRDGSLGEMLIGEPWDMIPYLDGYALSDRSNHVVRYISPEGAMTAAGTGKAGYEDNLASKALFAAPTGLAAGPDGILYIADTDNDVVRSLSLSGKVDTYLRGLSAPTGICFYEGALYVADTGNNRIVKAMDGAVVWSAGTGEDGFADGPVSQAMFSGPQRITAAEDGALYVSDTGNSVVRKIWGDNVSTLPAADAADPDLTIASPEGMMVMGDHIYLCDSFLRKVFVLPR</sequence>
<proteinExistence type="predicted"/>
<protein>
    <submittedName>
        <fullName evidence="1">Uncharacterized protein</fullName>
    </submittedName>
</protein>
<dbReference type="PANTHER" id="PTHR46388:SF2">
    <property type="entry name" value="NHL REPEAT-CONTAINING PROTEIN 2"/>
    <property type="match status" value="1"/>
</dbReference>
<evidence type="ECO:0000313" key="4">
    <source>
        <dbReference type="Proteomes" id="UP000284543"/>
    </source>
</evidence>
<gene>
    <name evidence="2" type="ORF">DW839_32745</name>
    <name evidence="1" type="ORF">DWW02_15650</name>
</gene>
<dbReference type="EMBL" id="QSHZ01000083">
    <property type="protein sequence ID" value="RHC45050.1"/>
    <property type="molecule type" value="Genomic_DNA"/>
</dbReference>
<reference evidence="3 4" key="1">
    <citation type="submission" date="2018-08" db="EMBL/GenBank/DDBJ databases">
        <title>A genome reference for cultivated species of the human gut microbiota.</title>
        <authorList>
            <person name="Zou Y."/>
            <person name="Xue W."/>
            <person name="Luo G."/>
        </authorList>
    </citation>
    <scope>NUCLEOTIDE SEQUENCE [LARGE SCALE GENOMIC DNA]</scope>
    <source>
        <strain evidence="1 4">AF14-18</strain>
        <strain evidence="2 3">AM35-14</strain>
    </source>
</reference>
<dbReference type="SUPFAM" id="SSF101898">
    <property type="entry name" value="NHL repeat"/>
    <property type="match status" value="1"/>
</dbReference>
<accession>A0A412Z495</accession>
<dbReference type="Gene3D" id="2.120.10.30">
    <property type="entry name" value="TolB, C-terminal domain"/>
    <property type="match status" value="2"/>
</dbReference>
<dbReference type="PANTHER" id="PTHR46388">
    <property type="entry name" value="NHL REPEAT-CONTAINING PROTEIN 2"/>
    <property type="match status" value="1"/>
</dbReference>
<dbReference type="Proteomes" id="UP000283975">
    <property type="component" value="Unassembled WGS sequence"/>
</dbReference>
<comment type="caution">
    <text evidence="1">The sequence shown here is derived from an EMBL/GenBank/DDBJ whole genome shotgun (WGS) entry which is preliminary data.</text>
</comment>